<reference evidence="4" key="1">
    <citation type="submission" date="2016-10" db="EMBL/GenBank/DDBJ databases">
        <authorList>
            <person name="Varghese N."/>
            <person name="Submissions S."/>
        </authorList>
    </citation>
    <scope>NUCLEOTIDE SEQUENCE [LARGE SCALE GENOMIC DNA]</scope>
    <source>
        <strain evidence="4">DSM 24729</strain>
    </source>
</reference>
<dbReference type="eggNOG" id="COG2608">
    <property type="taxonomic scope" value="Bacteria"/>
</dbReference>
<dbReference type="CDD" id="cd00371">
    <property type="entry name" value="HMA"/>
    <property type="match status" value="1"/>
</dbReference>
<dbReference type="Pfam" id="PF00403">
    <property type="entry name" value="HMA"/>
    <property type="match status" value="1"/>
</dbReference>
<keyword evidence="4" id="KW-1185">Reference proteome</keyword>
<organism evidence="3 4">
    <name type="scientific">Cellulophaga baltica</name>
    <dbReference type="NCBI Taxonomy" id="76594"/>
    <lineage>
        <taxon>Bacteria</taxon>
        <taxon>Pseudomonadati</taxon>
        <taxon>Bacteroidota</taxon>
        <taxon>Flavobacteriia</taxon>
        <taxon>Flavobacteriales</taxon>
        <taxon>Flavobacteriaceae</taxon>
        <taxon>Cellulophaga</taxon>
    </lineage>
</organism>
<protein>
    <submittedName>
        <fullName evidence="3">Copper chaperone CopZ</fullName>
    </submittedName>
</protein>
<sequence length="120" mass="13607">MIKLKVLTIFSTILVTFSMFSQDKNKNASFKVQGNCSMCESRIEKAAIKTKGVKFASWNSNTKTFEMIFNENMCTIADVKKAIVKAGHDVDSLSADIKVYEKLPPCCQYRDPKSMEMDHH</sequence>
<feature type="signal peptide" evidence="1">
    <location>
        <begin position="1"/>
        <end position="21"/>
    </location>
</feature>
<feature type="chain" id="PRO_5010205054" evidence="1">
    <location>
        <begin position="22"/>
        <end position="120"/>
    </location>
</feature>
<feature type="domain" description="HMA" evidence="2">
    <location>
        <begin position="25"/>
        <end position="91"/>
    </location>
</feature>
<dbReference type="Proteomes" id="UP000182114">
    <property type="component" value="Unassembled WGS sequence"/>
</dbReference>
<keyword evidence="1" id="KW-0732">Signal</keyword>
<evidence type="ECO:0000259" key="2">
    <source>
        <dbReference type="PROSITE" id="PS50846"/>
    </source>
</evidence>
<dbReference type="InterPro" id="IPR006121">
    <property type="entry name" value="HMA_dom"/>
</dbReference>
<dbReference type="RefSeq" id="WP_254788407.1">
    <property type="nucleotide sequence ID" value="NZ_CANMGP010000002.1"/>
</dbReference>
<dbReference type="Gene3D" id="3.30.70.100">
    <property type="match status" value="1"/>
</dbReference>
<dbReference type="EMBL" id="FNBD01000011">
    <property type="protein sequence ID" value="SDF31484.1"/>
    <property type="molecule type" value="Genomic_DNA"/>
</dbReference>
<accession>A0A1G7K368</accession>
<evidence type="ECO:0000313" key="4">
    <source>
        <dbReference type="Proteomes" id="UP000182114"/>
    </source>
</evidence>
<dbReference type="AlphaFoldDB" id="A0A1G7K368"/>
<dbReference type="SUPFAM" id="SSF55008">
    <property type="entry name" value="HMA, heavy metal-associated domain"/>
    <property type="match status" value="1"/>
</dbReference>
<evidence type="ECO:0000313" key="3">
    <source>
        <dbReference type="EMBL" id="SDF31484.1"/>
    </source>
</evidence>
<dbReference type="PROSITE" id="PS50846">
    <property type="entry name" value="HMA_2"/>
    <property type="match status" value="1"/>
</dbReference>
<name>A0A1G7K368_9FLAO</name>
<dbReference type="InterPro" id="IPR036163">
    <property type="entry name" value="HMA_dom_sf"/>
</dbReference>
<dbReference type="GO" id="GO:0046872">
    <property type="term" value="F:metal ion binding"/>
    <property type="evidence" value="ECO:0007669"/>
    <property type="project" value="InterPro"/>
</dbReference>
<proteinExistence type="predicted"/>
<gene>
    <name evidence="3" type="ORF">SAMN04487992_11159</name>
</gene>
<evidence type="ECO:0000256" key="1">
    <source>
        <dbReference type="SAM" id="SignalP"/>
    </source>
</evidence>